<name>A0A0G0QVT4_9BACT</name>
<protein>
    <submittedName>
        <fullName evidence="1">Uncharacterized protein</fullName>
    </submittedName>
</protein>
<proteinExistence type="predicted"/>
<comment type="caution">
    <text evidence="1">The sequence shown here is derived from an EMBL/GenBank/DDBJ whole genome shotgun (WGS) entry which is preliminary data.</text>
</comment>
<organism evidence="1 2">
    <name type="scientific">Candidatus Daviesbacteria bacterium GW2011_GWC2_40_12</name>
    <dbReference type="NCBI Taxonomy" id="1618431"/>
    <lineage>
        <taxon>Bacteria</taxon>
        <taxon>Candidatus Daviesiibacteriota</taxon>
    </lineage>
</organism>
<evidence type="ECO:0000313" key="1">
    <source>
        <dbReference type="EMBL" id="KKR41461.1"/>
    </source>
</evidence>
<dbReference type="AlphaFoldDB" id="A0A0G0QVT4"/>
<dbReference type="EMBL" id="LBYB01000011">
    <property type="protein sequence ID" value="KKR41461.1"/>
    <property type="molecule type" value="Genomic_DNA"/>
</dbReference>
<reference evidence="1 2" key="1">
    <citation type="journal article" date="2015" name="Nature">
        <title>rRNA introns, odd ribosomes, and small enigmatic genomes across a large radiation of phyla.</title>
        <authorList>
            <person name="Brown C.T."/>
            <person name="Hug L.A."/>
            <person name="Thomas B.C."/>
            <person name="Sharon I."/>
            <person name="Castelle C.J."/>
            <person name="Singh A."/>
            <person name="Wilkins M.J."/>
            <person name="Williams K.H."/>
            <person name="Banfield J.F."/>
        </authorList>
    </citation>
    <scope>NUCLEOTIDE SEQUENCE [LARGE SCALE GENOMIC DNA]</scope>
</reference>
<sequence>MPATQGLFESFDNLDQIPPEAIARWIKPAPQLVLLENYLANRILYPQALSLTEYDMRIDLAILREALRMHSPRPVAQRTNALLGDSPFLNVTLRKILIPKRFLNFVPDIASLTWAFVDAFLIERRKEDYFSDLWTLVLTDDSDEIIGSLILPQFNRLGEIKISLSGKSYQVKQGSALVLPCLANRCELSYKVQNGSVLGKAESAIEVYGGKLGLVIDGRSL</sequence>
<accession>A0A0G0QVT4</accession>
<dbReference type="Proteomes" id="UP000034881">
    <property type="component" value="Unassembled WGS sequence"/>
</dbReference>
<evidence type="ECO:0000313" key="2">
    <source>
        <dbReference type="Proteomes" id="UP000034881"/>
    </source>
</evidence>
<gene>
    <name evidence="1" type="ORF">UT77_C0011G0032</name>
</gene>